<accession>A0A6L2L5F8</accession>
<dbReference type="EMBL" id="BKCJ010003752">
    <property type="protein sequence ID" value="GEU56958.1"/>
    <property type="molecule type" value="Genomic_DNA"/>
</dbReference>
<sequence>MAGRVRRGRPPRGWARSSSNSSGLAAGSSNVKEGLMDLMSGMVEEMLKTEDADDTILSEIMGGVAVDEESRALFDQILERIGVKKEGVVKSGNNDGKIRKMKRCVNELQMKDAQ</sequence>
<proteinExistence type="predicted"/>
<gene>
    <name evidence="2" type="ORF">Tci_028936</name>
</gene>
<evidence type="ECO:0000256" key="1">
    <source>
        <dbReference type="SAM" id="MobiDB-lite"/>
    </source>
</evidence>
<organism evidence="2">
    <name type="scientific">Tanacetum cinerariifolium</name>
    <name type="common">Dalmatian daisy</name>
    <name type="synonym">Chrysanthemum cinerariifolium</name>
    <dbReference type="NCBI Taxonomy" id="118510"/>
    <lineage>
        <taxon>Eukaryota</taxon>
        <taxon>Viridiplantae</taxon>
        <taxon>Streptophyta</taxon>
        <taxon>Embryophyta</taxon>
        <taxon>Tracheophyta</taxon>
        <taxon>Spermatophyta</taxon>
        <taxon>Magnoliopsida</taxon>
        <taxon>eudicotyledons</taxon>
        <taxon>Gunneridae</taxon>
        <taxon>Pentapetalae</taxon>
        <taxon>asterids</taxon>
        <taxon>campanulids</taxon>
        <taxon>Asterales</taxon>
        <taxon>Asteraceae</taxon>
        <taxon>Asteroideae</taxon>
        <taxon>Anthemideae</taxon>
        <taxon>Anthemidinae</taxon>
        <taxon>Tanacetum</taxon>
    </lineage>
</organism>
<evidence type="ECO:0000313" key="2">
    <source>
        <dbReference type="EMBL" id="GEU56958.1"/>
    </source>
</evidence>
<comment type="caution">
    <text evidence="2">The sequence shown here is derived from an EMBL/GenBank/DDBJ whole genome shotgun (WGS) entry which is preliminary data.</text>
</comment>
<reference evidence="2" key="1">
    <citation type="journal article" date="2019" name="Sci. Rep.">
        <title>Draft genome of Tanacetum cinerariifolium, the natural source of mosquito coil.</title>
        <authorList>
            <person name="Yamashiro T."/>
            <person name="Shiraishi A."/>
            <person name="Satake H."/>
            <person name="Nakayama K."/>
        </authorList>
    </citation>
    <scope>NUCLEOTIDE SEQUENCE</scope>
</reference>
<feature type="compositionally biased region" description="Basic residues" evidence="1">
    <location>
        <begin position="1"/>
        <end position="10"/>
    </location>
</feature>
<feature type="region of interest" description="Disordered" evidence="1">
    <location>
        <begin position="1"/>
        <end position="30"/>
    </location>
</feature>
<name>A0A6L2L5F8_TANCI</name>
<feature type="compositionally biased region" description="Low complexity" evidence="1">
    <location>
        <begin position="11"/>
        <end position="30"/>
    </location>
</feature>
<feature type="non-terminal residue" evidence="2">
    <location>
        <position position="114"/>
    </location>
</feature>
<dbReference type="AlphaFoldDB" id="A0A6L2L5F8"/>
<protein>
    <submittedName>
        <fullName evidence="2">Uncharacterized protein</fullName>
    </submittedName>
</protein>